<evidence type="ECO:0000256" key="6">
    <source>
        <dbReference type="ARBA" id="ARBA00022692"/>
    </source>
</evidence>
<protein>
    <submittedName>
        <fullName evidence="10">General secretion pathway protein M, putative</fullName>
    </submittedName>
</protein>
<evidence type="ECO:0000256" key="4">
    <source>
        <dbReference type="ARBA" id="ARBA00022475"/>
    </source>
</evidence>
<evidence type="ECO:0000256" key="9">
    <source>
        <dbReference type="ARBA" id="ARBA00023136"/>
    </source>
</evidence>
<evidence type="ECO:0000256" key="2">
    <source>
        <dbReference type="ARBA" id="ARBA00010637"/>
    </source>
</evidence>
<comment type="caution">
    <text evidence="10">The sequence shown here is derived from an EMBL/GenBank/DDBJ whole genome shotgun (WGS) entry which is preliminary data.</text>
</comment>
<keyword evidence="6" id="KW-0812">Transmembrane</keyword>
<evidence type="ECO:0000256" key="1">
    <source>
        <dbReference type="ARBA" id="ARBA00004377"/>
    </source>
</evidence>
<dbReference type="InterPro" id="IPR023229">
    <property type="entry name" value="T2SS_M_periplasmic_sf"/>
</dbReference>
<name>J2MMZ3_PSEFQ</name>
<keyword evidence="5" id="KW-0997">Cell inner membrane</keyword>
<keyword evidence="7" id="KW-0653">Protein transport</keyword>
<dbReference type="InterPro" id="IPR007690">
    <property type="entry name" value="T2SS_GspM"/>
</dbReference>
<dbReference type="RefSeq" id="WP_003186589.1">
    <property type="nucleotide sequence ID" value="NZ_CM001558.1"/>
</dbReference>
<dbReference type="SUPFAM" id="SSF103054">
    <property type="entry name" value="General secretion pathway protein M, EpsM"/>
    <property type="match status" value="1"/>
</dbReference>
<sequence>MNVNAWRGLMQAWGRLSRRERGLLLGLAALVWVAVGYTSIWQPTRQRLDIAERQYRQQAELSARIQRAEPVRDMSAATRPLSVRASDSATAAGLDMAEMQIDGDSLRLTVSGDASRLLHWLDQHERDGTALQSLSLEARDGVLEARVVLGQIN</sequence>
<dbReference type="Proteomes" id="UP000007289">
    <property type="component" value="Chromosome"/>
</dbReference>
<dbReference type="GO" id="GO:0005886">
    <property type="term" value="C:plasma membrane"/>
    <property type="evidence" value="ECO:0007669"/>
    <property type="project" value="UniProtKB-SubCell"/>
</dbReference>
<dbReference type="HOGENOM" id="CLU_118900_2_1_6"/>
<comment type="similarity">
    <text evidence="2">Belongs to the GSP M family.</text>
</comment>
<dbReference type="GO" id="GO:0015628">
    <property type="term" value="P:protein secretion by the type II secretion system"/>
    <property type="evidence" value="ECO:0007669"/>
    <property type="project" value="InterPro"/>
</dbReference>
<proteinExistence type="inferred from homology"/>
<dbReference type="EMBL" id="AGBM01000001">
    <property type="protein sequence ID" value="EJL02272.1"/>
    <property type="molecule type" value="Genomic_DNA"/>
</dbReference>
<evidence type="ECO:0000256" key="8">
    <source>
        <dbReference type="ARBA" id="ARBA00022989"/>
    </source>
</evidence>
<comment type="subcellular location">
    <subcellularLocation>
        <location evidence="1">Cell inner membrane</location>
        <topology evidence="1">Single-pass membrane protein</topology>
    </subcellularLocation>
</comment>
<keyword evidence="9" id="KW-0472">Membrane</keyword>
<accession>J2MMZ3</accession>
<reference evidence="10" key="1">
    <citation type="journal article" date="2012" name="PLoS Genet.">
        <title>Comparative Genomics of Plant-Associated Pseudomonas spp.: Insights into Diversity and Inheritance of Traits Involved in Multitrophic Interactions.</title>
        <authorList>
            <person name="Loper J.E."/>
            <person name="Hassan K.A."/>
            <person name="Mavrodi D.V."/>
            <person name="Davis E.W.II."/>
            <person name="Lim C.K."/>
            <person name="Shaffer B.T."/>
            <person name="Elbourne L.D."/>
            <person name="Stockwell V.O."/>
            <person name="Hartney S.L."/>
            <person name="Breakwell K."/>
            <person name="Henkels M.D."/>
            <person name="Tetu S.G."/>
            <person name="Rangel L.I."/>
            <person name="Kidarsa T.A."/>
            <person name="Wilson N.L."/>
            <person name="van de Mortel J.E."/>
            <person name="Song C."/>
            <person name="Blumhagen R."/>
            <person name="Radune D."/>
            <person name="Hostetler J.B."/>
            <person name="Brinkac L.M."/>
            <person name="Durkin A.S."/>
            <person name="Kluepfel D.A."/>
            <person name="Wechter W.P."/>
            <person name="Anderson A.J."/>
            <person name="Kim Y.C."/>
            <person name="Pierson L.S.III."/>
            <person name="Pierson E.A."/>
            <person name="Lindow S.E."/>
            <person name="Kobayashi D.Y."/>
            <person name="Raaijmakers J.M."/>
            <person name="Weller D.M."/>
            <person name="Thomashow L.S."/>
            <person name="Allen A.E."/>
            <person name="Paulsen I.T."/>
        </authorList>
    </citation>
    <scope>NUCLEOTIDE SEQUENCE [LARGE SCALE GENOMIC DNA]</scope>
    <source>
        <strain evidence="10">Q2-87</strain>
    </source>
</reference>
<dbReference type="AlphaFoldDB" id="J2MMZ3"/>
<evidence type="ECO:0000256" key="7">
    <source>
        <dbReference type="ARBA" id="ARBA00022927"/>
    </source>
</evidence>
<gene>
    <name evidence="10" type="ORF">PflQ2_5259</name>
</gene>
<dbReference type="Gene3D" id="3.30.1360.100">
    <property type="entry name" value="General secretion pathway protein M, EpsM"/>
    <property type="match status" value="1"/>
</dbReference>
<dbReference type="PATRIC" id="fig|1038922.3.peg.262"/>
<evidence type="ECO:0000256" key="3">
    <source>
        <dbReference type="ARBA" id="ARBA00022448"/>
    </source>
</evidence>
<dbReference type="Pfam" id="PF04612">
    <property type="entry name" value="T2SSM"/>
    <property type="match status" value="1"/>
</dbReference>
<keyword evidence="4" id="KW-1003">Cell membrane</keyword>
<evidence type="ECO:0000313" key="10">
    <source>
        <dbReference type="EMBL" id="EJL02272.1"/>
    </source>
</evidence>
<dbReference type="GO" id="GO:0015627">
    <property type="term" value="C:type II protein secretion system complex"/>
    <property type="evidence" value="ECO:0007669"/>
    <property type="project" value="InterPro"/>
</dbReference>
<organism evidence="10">
    <name type="scientific">Pseudomonas fluorescens (strain Q2-87)</name>
    <dbReference type="NCBI Taxonomy" id="1038922"/>
    <lineage>
        <taxon>Bacteria</taxon>
        <taxon>Pseudomonadati</taxon>
        <taxon>Pseudomonadota</taxon>
        <taxon>Gammaproteobacteria</taxon>
        <taxon>Pseudomonadales</taxon>
        <taxon>Pseudomonadaceae</taxon>
        <taxon>Pseudomonas</taxon>
    </lineage>
</organism>
<keyword evidence="3" id="KW-0813">Transport</keyword>
<keyword evidence="8" id="KW-1133">Transmembrane helix</keyword>
<evidence type="ECO:0000256" key="5">
    <source>
        <dbReference type="ARBA" id="ARBA00022519"/>
    </source>
</evidence>